<keyword evidence="10" id="KW-1185">Reference proteome</keyword>
<dbReference type="OrthoDB" id="9803319at2"/>
<feature type="compositionally biased region" description="Basic and acidic residues" evidence="7">
    <location>
        <begin position="31"/>
        <end position="40"/>
    </location>
</feature>
<evidence type="ECO:0000259" key="8">
    <source>
        <dbReference type="PROSITE" id="PS51379"/>
    </source>
</evidence>
<evidence type="ECO:0000313" key="9">
    <source>
        <dbReference type="EMBL" id="OWZ84709.1"/>
    </source>
</evidence>
<keyword evidence="1 6" id="KW-0813">Transport</keyword>
<evidence type="ECO:0000256" key="5">
    <source>
        <dbReference type="ARBA" id="ARBA00023014"/>
    </source>
</evidence>
<dbReference type="Proteomes" id="UP000214588">
    <property type="component" value="Unassembled WGS sequence"/>
</dbReference>
<keyword evidence="5 6" id="KW-0411">Iron-sulfur</keyword>
<organism evidence="9 10">
    <name type="scientific">Natranaerobius trueperi</name>
    <dbReference type="NCBI Taxonomy" id="759412"/>
    <lineage>
        <taxon>Bacteria</taxon>
        <taxon>Bacillati</taxon>
        <taxon>Bacillota</taxon>
        <taxon>Clostridia</taxon>
        <taxon>Natranaerobiales</taxon>
        <taxon>Natranaerobiaceae</taxon>
        <taxon>Natranaerobius</taxon>
    </lineage>
</organism>
<dbReference type="GO" id="GO:0051536">
    <property type="term" value="F:iron-sulfur cluster binding"/>
    <property type="evidence" value="ECO:0007669"/>
    <property type="project" value="UniProtKB-KW"/>
</dbReference>
<sequence length="62" mass="6802">MRVEVDQDLCISCGLCVNECPEVFEWNDAGKAEEKAKEVPEDQQSAADESVEGCPTDAIKKL</sequence>
<evidence type="ECO:0000256" key="7">
    <source>
        <dbReference type="SAM" id="MobiDB-lite"/>
    </source>
</evidence>
<dbReference type="InterPro" id="IPR001080">
    <property type="entry name" value="3Fe4S_ferredoxin"/>
</dbReference>
<dbReference type="InterPro" id="IPR017900">
    <property type="entry name" value="4Fe4S_Fe_S_CS"/>
</dbReference>
<name>A0A226C2N6_9FIRM</name>
<feature type="region of interest" description="Disordered" evidence="7">
    <location>
        <begin position="31"/>
        <end position="62"/>
    </location>
</feature>
<dbReference type="GO" id="GO:0005506">
    <property type="term" value="F:iron ion binding"/>
    <property type="evidence" value="ECO:0007669"/>
    <property type="project" value="UniProtKB-UniRule"/>
</dbReference>
<evidence type="ECO:0000313" key="10">
    <source>
        <dbReference type="Proteomes" id="UP000214588"/>
    </source>
</evidence>
<dbReference type="GO" id="GO:0009055">
    <property type="term" value="F:electron transfer activity"/>
    <property type="evidence" value="ECO:0007669"/>
    <property type="project" value="UniProtKB-UniRule"/>
</dbReference>
<dbReference type="Gene3D" id="3.30.70.20">
    <property type="match status" value="1"/>
</dbReference>
<dbReference type="PRINTS" id="PR00352">
    <property type="entry name" value="3FE4SFRDOXIN"/>
</dbReference>
<evidence type="ECO:0000256" key="3">
    <source>
        <dbReference type="ARBA" id="ARBA00022982"/>
    </source>
</evidence>
<keyword evidence="2 6" id="KW-0479">Metal-binding</keyword>
<accession>A0A226C2N6</accession>
<comment type="function">
    <text evidence="6">Ferredoxins are iron-sulfur proteins that transfer electrons in a wide variety of metabolic reactions.</text>
</comment>
<evidence type="ECO:0000256" key="6">
    <source>
        <dbReference type="RuleBase" id="RU368020"/>
    </source>
</evidence>
<evidence type="ECO:0000256" key="2">
    <source>
        <dbReference type="ARBA" id="ARBA00022723"/>
    </source>
</evidence>
<dbReference type="PANTHER" id="PTHR36923">
    <property type="entry name" value="FERREDOXIN"/>
    <property type="match status" value="1"/>
</dbReference>
<dbReference type="PROSITE" id="PS51379">
    <property type="entry name" value="4FE4S_FER_2"/>
    <property type="match status" value="1"/>
</dbReference>
<dbReference type="Pfam" id="PF13459">
    <property type="entry name" value="Fer4_15"/>
    <property type="match status" value="1"/>
</dbReference>
<dbReference type="RefSeq" id="WP_089022513.1">
    <property type="nucleotide sequence ID" value="NZ_NIQC01000002.1"/>
</dbReference>
<feature type="domain" description="4Fe-4S ferredoxin-type" evidence="8">
    <location>
        <begin position="1"/>
        <end position="29"/>
    </location>
</feature>
<proteinExistence type="predicted"/>
<dbReference type="EMBL" id="NIQC01000002">
    <property type="protein sequence ID" value="OWZ84709.1"/>
    <property type="molecule type" value="Genomic_DNA"/>
</dbReference>
<evidence type="ECO:0000256" key="4">
    <source>
        <dbReference type="ARBA" id="ARBA00023004"/>
    </source>
</evidence>
<reference evidence="9 10" key="1">
    <citation type="submission" date="2017-06" db="EMBL/GenBank/DDBJ databases">
        <title>Draft Genome Sequence of Natranaerobius trueperi halophilic, alkalithermophilic bacteria from soda lakes.</title>
        <authorList>
            <person name="Zhao B."/>
        </authorList>
    </citation>
    <scope>NUCLEOTIDE SEQUENCE [LARGE SCALE GENOMIC DNA]</scope>
    <source>
        <strain evidence="9 10">DSM 18760</strain>
    </source>
</reference>
<dbReference type="AlphaFoldDB" id="A0A226C2N6"/>
<dbReference type="PANTHER" id="PTHR36923:SF3">
    <property type="entry name" value="FERREDOXIN"/>
    <property type="match status" value="1"/>
</dbReference>
<protein>
    <recommendedName>
        <fullName evidence="6">Ferredoxin</fullName>
    </recommendedName>
</protein>
<dbReference type="PROSITE" id="PS00198">
    <property type="entry name" value="4FE4S_FER_1"/>
    <property type="match status" value="1"/>
</dbReference>
<gene>
    <name evidence="9" type="ORF">CDO51_01395</name>
</gene>
<dbReference type="SUPFAM" id="SSF54862">
    <property type="entry name" value="4Fe-4S ferredoxins"/>
    <property type="match status" value="1"/>
</dbReference>
<keyword evidence="3 6" id="KW-0249">Electron transport</keyword>
<dbReference type="InterPro" id="IPR017896">
    <property type="entry name" value="4Fe4S_Fe-S-bd"/>
</dbReference>
<dbReference type="InterPro" id="IPR051269">
    <property type="entry name" value="Fe-S_cluster_ET"/>
</dbReference>
<keyword evidence="4 6" id="KW-0408">Iron</keyword>
<evidence type="ECO:0000256" key="1">
    <source>
        <dbReference type="ARBA" id="ARBA00022448"/>
    </source>
</evidence>
<comment type="caution">
    <text evidence="9">The sequence shown here is derived from an EMBL/GenBank/DDBJ whole genome shotgun (WGS) entry which is preliminary data.</text>
</comment>